<dbReference type="AlphaFoldDB" id="A0A0U5ETK2"/>
<dbReference type="RefSeq" id="WP_059061717.1">
    <property type="nucleotide sequence ID" value="NZ_LN879502.1"/>
</dbReference>
<keyword evidence="2 8" id="KW-0489">Methyltransferase</keyword>
<organism evidence="8 9">
    <name type="scientific">Candidatus Protochlamydia naegleriophila</name>
    <dbReference type="NCBI Taxonomy" id="389348"/>
    <lineage>
        <taxon>Bacteria</taxon>
        <taxon>Pseudomonadati</taxon>
        <taxon>Chlamydiota</taxon>
        <taxon>Chlamydiia</taxon>
        <taxon>Parachlamydiales</taxon>
        <taxon>Parachlamydiaceae</taxon>
        <taxon>Candidatus Protochlamydia</taxon>
    </lineage>
</organism>
<dbReference type="PATRIC" id="fig|389348.3.peg.2151"/>
<evidence type="ECO:0000256" key="1">
    <source>
        <dbReference type="ARBA" id="ARBA00022555"/>
    </source>
</evidence>
<accession>A0A0U5ETK2</accession>
<dbReference type="Proteomes" id="UP000069902">
    <property type="component" value="Chromosome cPNK"/>
</dbReference>
<keyword evidence="9" id="KW-1185">Reference proteome</keyword>
<dbReference type="Gene3D" id="3.40.1280.10">
    <property type="match status" value="1"/>
</dbReference>
<sequence>MHDFTQRKFLSFPLERQHKKCAEIVRSLYELGLQGGSIQEGLAAYNQLLNWMCLPPLNELSAKTLANCYHCHLKQARVFKKEHDFLPTVKTNDRPQGEEVWPIAIYLDQLRSAHNVGSIIRTVEAFALGSLYFSSQTPFTNNKQVQDVSMGTHQWVTCHQNIELEALRRPIIALETSDEAISLNEFIFPATFTLVVGNEEYGCSDTTLALADYLIEIPLRGRKNSLNVANAFAIAASEINRQKRFKQ</sequence>
<gene>
    <name evidence="8" type="ORF">PNK_1916</name>
</gene>
<dbReference type="EMBL" id="LN879502">
    <property type="protein sequence ID" value="CUI17521.1"/>
    <property type="molecule type" value="Genomic_DNA"/>
</dbReference>
<dbReference type="STRING" id="389348.PNK_1916"/>
<name>A0A0U5ETK2_9BACT</name>
<dbReference type="SUPFAM" id="SSF75217">
    <property type="entry name" value="alpha/beta knot"/>
    <property type="match status" value="1"/>
</dbReference>
<evidence type="ECO:0000256" key="6">
    <source>
        <dbReference type="ARBA" id="ARBA00022884"/>
    </source>
</evidence>
<dbReference type="Pfam" id="PF00588">
    <property type="entry name" value="SpoU_methylase"/>
    <property type="match status" value="1"/>
</dbReference>
<keyword evidence="6" id="KW-0694">RNA-binding</keyword>
<evidence type="ECO:0000256" key="3">
    <source>
        <dbReference type="ARBA" id="ARBA00022679"/>
    </source>
</evidence>
<evidence type="ECO:0000256" key="5">
    <source>
        <dbReference type="ARBA" id="ARBA00022694"/>
    </source>
</evidence>
<dbReference type="GO" id="GO:0008173">
    <property type="term" value="F:RNA methyltransferase activity"/>
    <property type="evidence" value="ECO:0007669"/>
    <property type="project" value="InterPro"/>
</dbReference>
<dbReference type="EC" id="2.1.1.-" evidence="8"/>
<dbReference type="InterPro" id="IPR029026">
    <property type="entry name" value="tRNA_m1G_MTases_N"/>
</dbReference>
<dbReference type="KEGG" id="pnl:PNK_1916"/>
<proteinExistence type="predicted"/>
<protein>
    <submittedName>
        <fullName evidence="8">Putative rRNA methylase, SpoU family</fullName>
        <ecNumber evidence="8">2.1.1.-</ecNumber>
    </submittedName>
</protein>
<reference evidence="9" key="1">
    <citation type="submission" date="2015-09" db="EMBL/GenBank/DDBJ databases">
        <authorList>
            <person name="Bertelli C."/>
        </authorList>
    </citation>
    <scope>NUCLEOTIDE SEQUENCE [LARGE SCALE GENOMIC DNA]</scope>
    <source>
        <strain evidence="9">KNic</strain>
    </source>
</reference>
<dbReference type="GO" id="GO:0000049">
    <property type="term" value="F:tRNA binding"/>
    <property type="evidence" value="ECO:0007669"/>
    <property type="project" value="UniProtKB-KW"/>
</dbReference>
<dbReference type="InterPro" id="IPR029028">
    <property type="entry name" value="Alpha/beta_knot_MTases"/>
</dbReference>
<evidence type="ECO:0000256" key="4">
    <source>
        <dbReference type="ARBA" id="ARBA00022691"/>
    </source>
</evidence>
<keyword evidence="3 8" id="KW-0808">Transferase</keyword>
<dbReference type="InParanoid" id="A0A0U5ETK2"/>
<keyword evidence="5" id="KW-0819">tRNA processing</keyword>
<keyword evidence="1" id="KW-0820">tRNA-binding</keyword>
<dbReference type="PANTHER" id="PTHR43453">
    <property type="entry name" value="RRNA METHYLASE-LIKE"/>
    <property type="match status" value="1"/>
</dbReference>
<evidence type="ECO:0000313" key="8">
    <source>
        <dbReference type="EMBL" id="CUI17521.1"/>
    </source>
</evidence>
<feature type="domain" description="tRNA/rRNA methyltransferase SpoU type" evidence="7">
    <location>
        <begin position="103"/>
        <end position="236"/>
    </location>
</feature>
<keyword evidence="4" id="KW-0949">S-adenosyl-L-methionine</keyword>
<dbReference type="GO" id="GO:0002938">
    <property type="term" value="P:tRNA guanine ribose methylation"/>
    <property type="evidence" value="ECO:0007669"/>
    <property type="project" value="TreeGrafter"/>
</dbReference>
<evidence type="ECO:0000259" key="7">
    <source>
        <dbReference type="Pfam" id="PF00588"/>
    </source>
</evidence>
<evidence type="ECO:0000313" key="9">
    <source>
        <dbReference type="Proteomes" id="UP000069902"/>
    </source>
</evidence>
<dbReference type="InterPro" id="IPR033671">
    <property type="entry name" value="TrmH"/>
</dbReference>
<dbReference type="PANTHER" id="PTHR43453:SF1">
    <property type="entry name" value="TRNA_RRNA METHYLTRANSFERASE SPOU TYPE DOMAIN-CONTAINING PROTEIN"/>
    <property type="match status" value="1"/>
</dbReference>
<evidence type="ECO:0000256" key="2">
    <source>
        <dbReference type="ARBA" id="ARBA00022603"/>
    </source>
</evidence>
<dbReference type="InterPro" id="IPR001537">
    <property type="entry name" value="SpoU_MeTrfase"/>
</dbReference>